<dbReference type="GO" id="GO:0005975">
    <property type="term" value="P:carbohydrate metabolic process"/>
    <property type="evidence" value="ECO:0007669"/>
    <property type="project" value="InterPro"/>
</dbReference>
<dbReference type="Pfam" id="PF02879">
    <property type="entry name" value="PGM_PMM_II"/>
    <property type="match status" value="1"/>
</dbReference>
<reference evidence="9" key="1">
    <citation type="journal article" date="2014" name="Front. Microbiol.">
        <title>High frequency of phylogenetically diverse reductive dehalogenase-homologous genes in deep subseafloor sedimentary metagenomes.</title>
        <authorList>
            <person name="Kawai M."/>
            <person name="Futagami T."/>
            <person name="Toyoda A."/>
            <person name="Takaki Y."/>
            <person name="Nishi S."/>
            <person name="Hori S."/>
            <person name="Arai W."/>
            <person name="Tsubouchi T."/>
            <person name="Morono Y."/>
            <person name="Uchiyama I."/>
            <person name="Ito T."/>
            <person name="Fujiyama A."/>
            <person name="Inagaki F."/>
            <person name="Takami H."/>
        </authorList>
    </citation>
    <scope>NUCLEOTIDE SEQUENCE</scope>
    <source>
        <strain evidence="9">Expedition CK06-06</strain>
    </source>
</reference>
<dbReference type="SUPFAM" id="SSF53738">
    <property type="entry name" value="Phosphoglucomutase, first 3 domains"/>
    <property type="match status" value="3"/>
</dbReference>
<evidence type="ECO:0000259" key="7">
    <source>
        <dbReference type="Pfam" id="PF02879"/>
    </source>
</evidence>
<dbReference type="PANTHER" id="PTHR45745">
    <property type="entry name" value="PHOSPHOMANNOMUTASE 45A"/>
    <property type="match status" value="1"/>
</dbReference>
<evidence type="ECO:0000256" key="2">
    <source>
        <dbReference type="ARBA" id="ARBA00022553"/>
    </source>
</evidence>
<keyword evidence="3" id="KW-0479">Metal-binding</keyword>
<feature type="domain" description="Alpha-D-phosphohexomutase alpha/beta/alpha" evidence="6">
    <location>
        <begin position="1"/>
        <end position="37"/>
    </location>
</feature>
<evidence type="ECO:0000313" key="9">
    <source>
        <dbReference type="EMBL" id="GAJ08871.1"/>
    </source>
</evidence>
<evidence type="ECO:0000256" key="4">
    <source>
        <dbReference type="ARBA" id="ARBA00022842"/>
    </source>
</evidence>
<feature type="domain" description="Alpha-D-phosphohexomutase alpha/beta/alpha" evidence="8">
    <location>
        <begin position="183"/>
        <end position="246"/>
    </location>
</feature>
<evidence type="ECO:0000256" key="5">
    <source>
        <dbReference type="ARBA" id="ARBA00023235"/>
    </source>
</evidence>
<feature type="non-terminal residue" evidence="9">
    <location>
        <position position="255"/>
    </location>
</feature>
<dbReference type="PANTHER" id="PTHR45745:SF1">
    <property type="entry name" value="PHOSPHOGLUCOMUTASE 2B-RELATED"/>
    <property type="match status" value="1"/>
</dbReference>
<dbReference type="InterPro" id="IPR005846">
    <property type="entry name" value="A-D-PHexomutase_a/b/a-III"/>
</dbReference>
<keyword evidence="5" id="KW-0413">Isomerase</keyword>
<protein>
    <recommendedName>
        <fullName evidence="10">Alpha-D-phosphohexomutase alpha/beta/alpha domain-containing protein</fullName>
    </recommendedName>
</protein>
<accession>X1V850</accession>
<dbReference type="Pfam" id="PF02878">
    <property type="entry name" value="PGM_PMM_I"/>
    <property type="match status" value="1"/>
</dbReference>
<dbReference type="InterPro" id="IPR005845">
    <property type="entry name" value="A-D-PHexomutase_a/b/a-II"/>
</dbReference>
<dbReference type="GO" id="GO:0046872">
    <property type="term" value="F:metal ion binding"/>
    <property type="evidence" value="ECO:0007669"/>
    <property type="project" value="UniProtKB-KW"/>
</dbReference>
<feature type="domain" description="Alpha-D-phosphohexomutase alpha/beta/alpha" evidence="7">
    <location>
        <begin position="84"/>
        <end position="173"/>
    </location>
</feature>
<gene>
    <name evidence="9" type="ORF">S12H4_45400</name>
</gene>
<dbReference type="Gene3D" id="3.40.120.10">
    <property type="entry name" value="Alpha-D-Glucose-1,6-Bisphosphate, subunit A, domain 3"/>
    <property type="match status" value="3"/>
</dbReference>
<sequence>ASHNPKEYNGYKVYWDDGAQIVPPHDTKIIAEVQRIGSLKAVKKMAFQEAMEKGLITMLGDDIDQAYLAAIRPMSLNAALVQRHASDLSIVYTPLHGTGITVVPRALKAWGFQNVSICEEQAEPDGNFPTIKSPNPEESAALALATRFAKKRKADLVLATDPDADRLGIAVRKGTDDYVLLTGNQVAALLTYYLLDQLHENGRLPPNAAVVKTIVTTELITAICTAYRTEVVNVLTGFKWIGQQIRLWEDVARAN</sequence>
<proteinExistence type="inferred from homology"/>
<dbReference type="GO" id="GO:0006166">
    <property type="term" value="P:purine ribonucleoside salvage"/>
    <property type="evidence" value="ECO:0007669"/>
    <property type="project" value="TreeGrafter"/>
</dbReference>
<comment type="similarity">
    <text evidence="1">Belongs to the phosphohexose mutase family.</text>
</comment>
<comment type="caution">
    <text evidence="9">The sequence shown here is derived from an EMBL/GenBank/DDBJ whole genome shotgun (WGS) entry which is preliminary data.</text>
</comment>
<name>X1V850_9ZZZZ</name>
<evidence type="ECO:0000259" key="8">
    <source>
        <dbReference type="Pfam" id="PF02880"/>
    </source>
</evidence>
<dbReference type="EMBL" id="BARW01028068">
    <property type="protein sequence ID" value="GAJ08871.1"/>
    <property type="molecule type" value="Genomic_DNA"/>
</dbReference>
<dbReference type="InterPro" id="IPR016055">
    <property type="entry name" value="A-D-PHexomutase_a/b/a-I/II/III"/>
</dbReference>
<evidence type="ECO:0000259" key="6">
    <source>
        <dbReference type="Pfam" id="PF02878"/>
    </source>
</evidence>
<organism evidence="9">
    <name type="scientific">marine sediment metagenome</name>
    <dbReference type="NCBI Taxonomy" id="412755"/>
    <lineage>
        <taxon>unclassified sequences</taxon>
        <taxon>metagenomes</taxon>
        <taxon>ecological metagenomes</taxon>
    </lineage>
</organism>
<keyword evidence="2" id="KW-0597">Phosphoprotein</keyword>
<feature type="non-terminal residue" evidence="9">
    <location>
        <position position="1"/>
    </location>
</feature>
<dbReference type="InterPro" id="IPR005844">
    <property type="entry name" value="A-D-PHexomutase_a/b/a-I"/>
</dbReference>
<dbReference type="GO" id="GO:0008973">
    <property type="term" value="F:phosphopentomutase activity"/>
    <property type="evidence" value="ECO:0007669"/>
    <property type="project" value="TreeGrafter"/>
</dbReference>
<dbReference type="AlphaFoldDB" id="X1V850"/>
<evidence type="ECO:0000256" key="3">
    <source>
        <dbReference type="ARBA" id="ARBA00022723"/>
    </source>
</evidence>
<keyword evidence="4" id="KW-0460">Magnesium</keyword>
<evidence type="ECO:0008006" key="10">
    <source>
        <dbReference type="Google" id="ProtNLM"/>
    </source>
</evidence>
<dbReference type="Pfam" id="PF02880">
    <property type="entry name" value="PGM_PMM_III"/>
    <property type="match status" value="1"/>
</dbReference>
<evidence type="ECO:0000256" key="1">
    <source>
        <dbReference type="ARBA" id="ARBA00010231"/>
    </source>
</evidence>